<evidence type="ECO:0000313" key="2">
    <source>
        <dbReference type="Proteomes" id="UP000012138"/>
    </source>
</evidence>
<comment type="caution">
    <text evidence="1">The sequence shown here is derived from an EMBL/GenBank/DDBJ whole genome shotgun (WGS) entry which is preliminary data.</text>
</comment>
<dbReference type="EMBL" id="AKXB02000008">
    <property type="protein sequence ID" value="EMO91427.1"/>
    <property type="molecule type" value="Genomic_DNA"/>
</dbReference>
<accession>M6YAS1</accession>
<dbReference type="AlphaFoldDB" id="M6YAS1"/>
<name>M6YAS1_9LEPT</name>
<dbReference type="Proteomes" id="UP000012138">
    <property type="component" value="Unassembled WGS sequence"/>
</dbReference>
<gene>
    <name evidence="1" type="ORF">LEP1GSC024_2998</name>
</gene>
<organism evidence="1 2">
    <name type="scientific">Leptospira noguchii str. 2001034031</name>
    <dbReference type="NCBI Taxonomy" id="1193053"/>
    <lineage>
        <taxon>Bacteria</taxon>
        <taxon>Pseudomonadati</taxon>
        <taxon>Spirochaetota</taxon>
        <taxon>Spirochaetia</taxon>
        <taxon>Leptospirales</taxon>
        <taxon>Leptospiraceae</taxon>
        <taxon>Leptospira</taxon>
    </lineage>
</organism>
<protein>
    <submittedName>
        <fullName evidence="1">Uncharacterized protein</fullName>
    </submittedName>
</protein>
<reference evidence="1 2" key="1">
    <citation type="submission" date="2013-01" db="EMBL/GenBank/DDBJ databases">
        <authorList>
            <person name="Harkins D.M."/>
            <person name="Durkin A.S."/>
            <person name="Brinkac L.M."/>
            <person name="Haft D.H."/>
            <person name="Selengut J.D."/>
            <person name="Sanka R."/>
            <person name="DePew J."/>
            <person name="Purushe J."/>
            <person name="Whelen A.C."/>
            <person name="Vinetz J.M."/>
            <person name="Sutton G.G."/>
            <person name="Nierman W.C."/>
            <person name="Fouts D.E."/>
        </authorList>
    </citation>
    <scope>NUCLEOTIDE SEQUENCE [LARGE SCALE GENOMIC DNA]</scope>
    <source>
        <strain evidence="1 2">2001034031</strain>
    </source>
</reference>
<evidence type="ECO:0000313" key="1">
    <source>
        <dbReference type="EMBL" id="EMO91427.1"/>
    </source>
</evidence>
<proteinExistence type="predicted"/>
<sequence>MILLTNNFSYEAYKKMDFLLNRVFEIFHNKTASIERSHKTEIEFIFQQL</sequence>